<evidence type="ECO:0000313" key="3">
    <source>
        <dbReference type="Proteomes" id="UP000245533"/>
    </source>
</evidence>
<protein>
    <submittedName>
        <fullName evidence="2">Uncharacterized protein</fullName>
    </submittedName>
</protein>
<keyword evidence="3" id="KW-1185">Reference proteome</keyword>
<organism evidence="2 3">
    <name type="scientific">Rhodohalobacter mucosus</name>
    <dbReference type="NCBI Taxonomy" id="2079485"/>
    <lineage>
        <taxon>Bacteria</taxon>
        <taxon>Pseudomonadati</taxon>
        <taxon>Balneolota</taxon>
        <taxon>Balneolia</taxon>
        <taxon>Balneolales</taxon>
        <taxon>Balneolaceae</taxon>
        <taxon>Rhodohalobacter</taxon>
    </lineage>
</organism>
<evidence type="ECO:0000256" key="1">
    <source>
        <dbReference type="SAM" id="SignalP"/>
    </source>
</evidence>
<dbReference type="AlphaFoldDB" id="A0A316TPY0"/>
<reference evidence="2 3" key="1">
    <citation type="submission" date="2018-05" db="EMBL/GenBank/DDBJ databases">
        <title>Rhodohalobacter halophilus gen. nov., sp. nov., a moderately halophilic member of the family Balneolaceae.</title>
        <authorList>
            <person name="Liu Z.-W."/>
        </authorList>
    </citation>
    <scope>NUCLEOTIDE SEQUENCE [LARGE SCALE GENOMIC DNA]</scope>
    <source>
        <strain evidence="2 3">8A47</strain>
    </source>
</reference>
<dbReference type="Proteomes" id="UP000245533">
    <property type="component" value="Unassembled WGS sequence"/>
</dbReference>
<dbReference type="RefSeq" id="WP_109646797.1">
    <property type="nucleotide sequence ID" value="NZ_QGGB01000006.1"/>
</dbReference>
<dbReference type="EMBL" id="QGGB01000006">
    <property type="protein sequence ID" value="PWN06683.1"/>
    <property type="molecule type" value="Genomic_DNA"/>
</dbReference>
<feature type="chain" id="PRO_5016343817" evidence="1">
    <location>
        <begin position="22"/>
        <end position="156"/>
    </location>
</feature>
<dbReference type="OrthoDB" id="1076849at2"/>
<proteinExistence type="predicted"/>
<gene>
    <name evidence="2" type="ORF">DDZ15_09210</name>
</gene>
<evidence type="ECO:0000313" key="2">
    <source>
        <dbReference type="EMBL" id="PWN06683.1"/>
    </source>
</evidence>
<sequence length="156" mass="17014">MSLNKLTILFAALLLPFALMSCSDNTTGAEEEEEETTEVVYALSFTEGDGVATFFVDMTDIEGFDPATHKVYITGSLLNWTEPGTEPDRQEMVLIEDASTEIPVVTPEATGEVAYKYFSDFVAQGWDGGEWAGDPNRTATLTAGAEIQDIWGDQPE</sequence>
<accession>A0A316TPY0</accession>
<feature type="signal peptide" evidence="1">
    <location>
        <begin position="1"/>
        <end position="21"/>
    </location>
</feature>
<comment type="caution">
    <text evidence="2">The sequence shown here is derived from an EMBL/GenBank/DDBJ whole genome shotgun (WGS) entry which is preliminary data.</text>
</comment>
<keyword evidence="1" id="KW-0732">Signal</keyword>
<name>A0A316TPY0_9BACT</name>
<dbReference type="PROSITE" id="PS51257">
    <property type="entry name" value="PROKAR_LIPOPROTEIN"/>
    <property type="match status" value="1"/>
</dbReference>